<protein>
    <submittedName>
        <fullName evidence="21">Uncharacterized protein</fullName>
    </submittedName>
</protein>
<reference evidence="21 22" key="2">
    <citation type="submission" date="2024-10" db="EMBL/GenBank/DDBJ databases">
        <authorList>
            <person name="Ryan C."/>
        </authorList>
    </citation>
    <scope>NUCLEOTIDE SEQUENCE [LARGE SCALE GENOMIC DNA]</scope>
</reference>
<evidence type="ECO:0000259" key="20">
    <source>
        <dbReference type="PROSITE" id="PS51473"/>
    </source>
</evidence>
<keyword evidence="2" id="KW-0723">Serine/threonine-protein kinase</keyword>
<keyword evidence="5 17" id="KW-0812">Transmembrane</keyword>
<keyword evidence="14" id="KW-0325">Glycoprotein</keyword>
<dbReference type="SMART" id="SM00220">
    <property type="entry name" value="S_TKc"/>
    <property type="match status" value="1"/>
</dbReference>
<evidence type="ECO:0000259" key="19">
    <source>
        <dbReference type="PROSITE" id="PS50011"/>
    </source>
</evidence>
<dbReference type="PROSITE" id="PS00107">
    <property type="entry name" value="PROTEIN_KINASE_ATP"/>
    <property type="match status" value="1"/>
</dbReference>
<keyword evidence="13" id="KW-0675">Receptor</keyword>
<evidence type="ECO:0000313" key="21">
    <source>
        <dbReference type="EMBL" id="CAL5007285.1"/>
    </source>
</evidence>
<evidence type="ECO:0000256" key="16">
    <source>
        <dbReference type="SAM" id="MobiDB-lite"/>
    </source>
</evidence>
<dbReference type="Gene3D" id="3.30.200.20">
    <property type="entry name" value="Phosphorylase Kinase, domain 1"/>
    <property type="match status" value="1"/>
</dbReference>
<keyword evidence="7" id="KW-0677">Repeat</keyword>
<comment type="subcellular location">
    <subcellularLocation>
        <location evidence="1">Membrane</location>
        <topology evidence="1">Single-pass membrane protein</topology>
    </subcellularLocation>
</comment>
<feature type="region of interest" description="Disordered" evidence="16">
    <location>
        <begin position="660"/>
        <end position="725"/>
    </location>
</feature>
<dbReference type="EMBL" id="OZ075137">
    <property type="protein sequence ID" value="CAL5007285.1"/>
    <property type="molecule type" value="Genomic_DNA"/>
</dbReference>
<keyword evidence="10 15" id="KW-0067">ATP-binding</keyword>
<keyword evidence="4" id="KW-0808">Transferase</keyword>
<sequence>MSMASGPRRGRGLLFLLLAIVAASLSTVVTSQEIQFTRVDCQTLAEPSPAPSSSSSNSTFWYNVVALLEALPSAAAPTGFASLSCGTGADAAFVRGICRGDTLPADCADYLRSAALGIRSSCNSSSRRAAIWYDDGSGVTIPAPMFCFLSYGDTNASTAYERRYRKNLHNRGEANDKRAFENTYSTLMARLATRVVNGSSDTTPSSSLVAPVFATGEAMYYSSAVPNGTSMYGMVQCMRDRTAAECDRCLQDSIRQLPTCCYGNMGGVVLGYDCYLRMEMYTFYDLALDPAPAPPPLVPSPASTPAFNRERHGKNRTVLVVVVVIFAFSLTAGIVLVLVAILVAVFRYKKKTRQKIIQTDTSNNEDDISYDFELDPLSLSVLTAATNNFAKDNKLGEGGFGEVFKGTLPHGEVIAVKRLSQQSSQGFHELKNELVLVAKLKHRNLVRLMGVCLQGKLLVYEYMPNRSLDTILFDPMRRQQLDWSKRFMIICGITRGLLYLHEESRLKVIHRDLKPSNVLLDADLNPKISDFGLAKAFVTDQSRDVTIRPVGTLGYMPPEYAYFGHVSTKTDMFSFGVIVLEMVTGRRSNSMSDSPDSTPLLSYVWEKWRTGSATDVVDASLGTCGQYPESEVLSCIEVGLLCVQENPNDRPDASSVVLMLSSPTSSPGEGPRTPSRPAFFFGSNNISTGRGPATLSSSASLIGSEQTSTEPVSNNDVTISEFQPR</sequence>
<dbReference type="PROSITE" id="PS00108">
    <property type="entry name" value="PROTEIN_KINASE_ST"/>
    <property type="match status" value="1"/>
</dbReference>
<feature type="domain" description="Gnk2-homologous" evidence="20">
    <location>
        <begin position="42"/>
        <end position="146"/>
    </location>
</feature>
<keyword evidence="12 17" id="KW-0472">Membrane</keyword>
<evidence type="ECO:0000256" key="8">
    <source>
        <dbReference type="ARBA" id="ARBA00022741"/>
    </source>
</evidence>
<dbReference type="GO" id="GO:0004674">
    <property type="term" value="F:protein serine/threonine kinase activity"/>
    <property type="evidence" value="ECO:0007669"/>
    <property type="project" value="UniProtKB-KW"/>
</dbReference>
<evidence type="ECO:0000256" key="2">
    <source>
        <dbReference type="ARBA" id="ARBA00022527"/>
    </source>
</evidence>
<keyword evidence="11 17" id="KW-1133">Transmembrane helix</keyword>
<keyword evidence="6 18" id="KW-0732">Signal</keyword>
<dbReference type="GO" id="GO:0016020">
    <property type="term" value="C:membrane"/>
    <property type="evidence" value="ECO:0007669"/>
    <property type="project" value="UniProtKB-SubCell"/>
</dbReference>
<dbReference type="CDD" id="cd23509">
    <property type="entry name" value="Gnk2-like"/>
    <property type="match status" value="2"/>
</dbReference>
<dbReference type="AlphaFoldDB" id="A0ABC9BUN2"/>
<feature type="signal peptide" evidence="18">
    <location>
        <begin position="1"/>
        <end position="31"/>
    </location>
</feature>
<dbReference type="Pfam" id="PF00069">
    <property type="entry name" value="Pkinase"/>
    <property type="match status" value="1"/>
</dbReference>
<feature type="transmembrane region" description="Helical" evidence="17">
    <location>
        <begin position="318"/>
        <end position="346"/>
    </location>
</feature>
<keyword evidence="9" id="KW-0418">Kinase</keyword>
<evidence type="ECO:0000256" key="4">
    <source>
        <dbReference type="ARBA" id="ARBA00022679"/>
    </source>
</evidence>
<dbReference type="InterPro" id="IPR000719">
    <property type="entry name" value="Prot_kinase_dom"/>
</dbReference>
<evidence type="ECO:0000256" key="5">
    <source>
        <dbReference type="ARBA" id="ARBA00022692"/>
    </source>
</evidence>
<dbReference type="Gene3D" id="3.30.430.20">
    <property type="entry name" value="Gnk2 domain, C-X8-C-X2-C motif"/>
    <property type="match status" value="2"/>
</dbReference>
<keyword evidence="3" id="KW-0597">Phosphoprotein</keyword>
<keyword evidence="22" id="KW-1185">Reference proteome</keyword>
<dbReference type="FunFam" id="3.30.200.20:FF:000727">
    <property type="entry name" value="Cysteine-rich RLK (RECEPTOR-like protein kinase) 23"/>
    <property type="match status" value="1"/>
</dbReference>
<evidence type="ECO:0000256" key="18">
    <source>
        <dbReference type="SAM" id="SignalP"/>
    </source>
</evidence>
<feature type="compositionally biased region" description="Polar residues" evidence="16">
    <location>
        <begin position="682"/>
        <end position="725"/>
    </location>
</feature>
<evidence type="ECO:0000256" key="10">
    <source>
        <dbReference type="ARBA" id="ARBA00022840"/>
    </source>
</evidence>
<gene>
    <name evidence="21" type="ORF">URODEC1_LOCUS68417</name>
</gene>
<evidence type="ECO:0000256" key="12">
    <source>
        <dbReference type="ARBA" id="ARBA00023136"/>
    </source>
</evidence>
<evidence type="ECO:0000256" key="11">
    <source>
        <dbReference type="ARBA" id="ARBA00022989"/>
    </source>
</evidence>
<evidence type="ECO:0000313" key="22">
    <source>
        <dbReference type="Proteomes" id="UP001497457"/>
    </source>
</evidence>
<evidence type="ECO:0000256" key="1">
    <source>
        <dbReference type="ARBA" id="ARBA00004167"/>
    </source>
</evidence>
<dbReference type="InterPro" id="IPR002902">
    <property type="entry name" value="GNK2"/>
</dbReference>
<dbReference type="InterPro" id="IPR017441">
    <property type="entry name" value="Protein_kinase_ATP_BS"/>
</dbReference>
<dbReference type="InterPro" id="IPR038408">
    <property type="entry name" value="GNK2_sf"/>
</dbReference>
<proteinExistence type="predicted"/>
<keyword evidence="8 15" id="KW-0547">Nucleotide-binding</keyword>
<dbReference type="InterPro" id="IPR008271">
    <property type="entry name" value="Ser/Thr_kinase_AS"/>
</dbReference>
<dbReference type="SUPFAM" id="SSF56112">
    <property type="entry name" value="Protein kinase-like (PK-like)"/>
    <property type="match status" value="1"/>
</dbReference>
<evidence type="ECO:0000256" key="9">
    <source>
        <dbReference type="ARBA" id="ARBA00022777"/>
    </source>
</evidence>
<dbReference type="FunFam" id="1.10.510.10:FF:000343">
    <property type="entry name" value="Cysteine-rich receptor-like protein kinase 28"/>
    <property type="match status" value="1"/>
</dbReference>
<evidence type="ECO:0000256" key="6">
    <source>
        <dbReference type="ARBA" id="ARBA00022729"/>
    </source>
</evidence>
<reference evidence="22" key="1">
    <citation type="submission" date="2024-06" db="EMBL/GenBank/DDBJ databases">
        <authorList>
            <person name="Ryan C."/>
        </authorList>
    </citation>
    <scope>NUCLEOTIDE SEQUENCE [LARGE SCALE GENOMIC DNA]</scope>
</reference>
<dbReference type="Gene3D" id="1.10.510.10">
    <property type="entry name" value="Transferase(Phosphotransferase) domain 1"/>
    <property type="match status" value="1"/>
</dbReference>
<evidence type="ECO:0000256" key="13">
    <source>
        <dbReference type="ARBA" id="ARBA00023170"/>
    </source>
</evidence>
<evidence type="ECO:0000256" key="14">
    <source>
        <dbReference type="ARBA" id="ARBA00023180"/>
    </source>
</evidence>
<dbReference type="Pfam" id="PF01657">
    <property type="entry name" value="Stress-antifung"/>
    <property type="match status" value="2"/>
</dbReference>
<feature type="chain" id="PRO_5044792059" evidence="18">
    <location>
        <begin position="32"/>
        <end position="725"/>
    </location>
</feature>
<dbReference type="PANTHER" id="PTHR27002:SF372">
    <property type="entry name" value="OS04G0197200 PROTEIN"/>
    <property type="match status" value="1"/>
</dbReference>
<accession>A0ABC9BUN2</accession>
<dbReference type="PROSITE" id="PS50011">
    <property type="entry name" value="PROTEIN_KINASE_DOM"/>
    <property type="match status" value="1"/>
</dbReference>
<dbReference type="Proteomes" id="UP001497457">
    <property type="component" value="Chromosome 27b"/>
</dbReference>
<evidence type="ECO:0000256" key="15">
    <source>
        <dbReference type="PROSITE-ProRule" id="PRU10141"/>
    </source>
</evidence>
<evidence type="ECO:0000256" key="3">
    <source>
        <dbReference type="ARBA" id="ARBA00022553"/>
    </source>
</evidence>
<name>A0ABC9BUN2_9POAL</name>
<evidence type="ECO:0000256" key="7">
    <source>
        <dbReference type="ARBA" id="ARBA00022737"/>
    </source>
</evidence>
<feature type="domain" description="Protein kinase" evidence="19">
    <location>
        <begin position="389"/>
        <end position="665"/>
    </location>
</feature>
<dbReference type="PANTHER" id="PTHR27002">
    <property type="entry name" value="RECEPTOR-LIKE SERINE/THREONINE-PROTEIN KINASE SD1-8"/>
    <property type="match status" value="1"/>
</dbReference>
<feature type="domain" description="Gnk2-homologous" evidence="20">
    <location>
        <begin position="162"/>
        <end position="283"/>
    </location>
</feature>
<evidence type="ECO:0000256" key="17">
    <source>
        <dbReference type="SAM" id="Phobius"/>
    </source>
</evidence>
<dbReference type="CDD" id="cd14066">
    <property type="entry name" value="STKc_IRAK"/>
    <property type="match status" value="1"/>
</dbReference>
<feature type="binding site" evidence="15">
    <location>
        <position position="417"/>
    </location>
    <ligand>
        <name>ATP</name>
        <dbReference type="ChEBI" id="CHEBI:30616"/>
    </ligand>
</feature>
<organism evidence="21 22">
    <name type="scientific">Urochloa decumbens</name>
    <dbReference type="NCBI Taxonomy" id="240449"/>
    <lineage>
        <taxon>Eukaryota</taxon>
        <taxon>Viridiplantae</taxon>
        <taxon>Streptophyta</taxon>
        <taxon>Embryophyta</taxon>
        <taxon>Tracheophyta</taxon>
        <taxon>Spermatophyta</taxon>
        <taxon>Magnoliopsida</taxon>
        <taxon>Liliopsida</taxon>
        <taxon>Poales</taxon>
        <taxon>Poaceae</taxon>
        <taxon>PACMAD clade</taxon>
        <taxon>Panicoideae</taxon>
        <taxon>Panicodae</taxon>
        <taxon>Paniceae</taxon>
        <taxon>Melinidinae</taxon>
        <taxon>Urochloa</taxon>
    </lineage>
</organism>
<dbReference type="InterPro" id="IPR011009">
    <property type="entry name" value="Kinase-like_dom_sf"/>
</dbReference>
<dbReference type="PROSITE" id="PS51473">
    <property type="entry name" value="GNK2"/>
    <property type="match status" value="2"/>
</dbReference>
<dbReference type="GO" id="GO:0005524">
    <property type="term" value="F:ATP binding"/>
    <property type="evidence" value="ECO:0007669"/>
    <property type="project" value="UniProtKB-UniRule"/>
</dbReference>